<dbReference type="EMBL" id="JWLZ01000171">
    <property type="protein sequence ID" value="KHT62798.1"/>
    <property type="molecule type" value="Genomic_DNA"/>
</dbReference>
<evidence type="ECO:0000259" key="1">
    <source>
        <dbReference type="Pfam" id="PF07589"/>
    </source>
</evidence>
<dbReference type="Proteomes" id="UP000031278">
    <property type="component" value="Unassembled WGS sequence"/>
</dbReference>
<sequence length="237" mass="25611">MWLKSIFSILFIFGSFFTIATPISCLDIGSGNGSTDLSCVINGGDTFTWSVADPSNLSTETSYSHTIGNSGNDKIKDVGSVLAFLFDVGISIGNSEINDHQYFTLFDSHTNESNLSFLGKYDPNSVSDNNYGFLTDSGGLKSGTFLIPELASISTVKAANSFVLNIFNTPQSQGDWSTAGIINNGGKQPALSHISYWAFNDSTVIPEPTSLILFLSGLLCLFIWRRPQVFSQIGSHK</sequence>
<dbReference type="Pfam" id="PF07589">
    <property type="entry name" value="PEP-CTERM"/>
    <property type="match status" value="1"/>
</dbReference>
<gene>
    <name evidence="2" type="ORF">RJ45_15755</name>
</gene>
<comment type="caution">
    <text evidence="2">The sequence shown here is derived from an EMBL/GenBank/DDBJ whole genome shotgun (WGS) entry which is preliminary data.</text>
</comment>
<dbReference type="RefSeq" id="WP_039464160.1">
    <property type="nucleotide sequence ID" value="NZ_JWLZ01000171.1"/>
</dbReference>
<feature type="domain" description="Ice-binding protein C-terminal" evidence="1">
    <location>
        <begin position="205"/>
        <end position="226"/>
    </location>
</feature>
<dbReference type="AlphaFoldDB" id="A0A0B9G212"/>
<dbReference type="NCBIfam" id="TIGR02595">
    <property type="entry name" value="PEP_CTERM"/>
    <property type="match status" value="1"/>
</dbReference>
<dbReference type="InterPro" id="IPR013424">
    <property type="entry name" value="Ice-binding_C"/>
</dbReference>
<protein>
    <recommendedName>
        <fullName evidence="1">Ice-binding protein C-terminal domain-containing protein</fullName>
    </recommendedName>
</protein>
<organism evidence="2 3">
    <name type="scientific">Photobacterium gaetbulicola</name>
    <dbReference type="NCBI Taxonomy" id="1295392"/>
    <lineage>
        <taxon>Bacteria</taxon>
        <taxon>Pseudomonadati</taxon>
        <taxon>Pseudomonadota</taxon>
        <taxon>Gammaproteobacteria</taxon>
        <taxon>Vibrionales</taxon>
        <taxon>Vibrionaceae</taxon>
        <taxon>Photobacterium</taxon>
    </lineage>
</organism>
<name>A0A0B9G212_9GAMM</name>
<evidence type="ECO:0000313" key="2">
    <source>
        <dbReference type="EMBL" id="KHT62798.1"/>
    </source>
</evidence>
<accession>A0A0B9G212</accession>
<proteinExistence type="predicted"/>
<reference evidence="2 3" key="1">
    <citation type="submission" date="2014-12" db="EMBL/GenBank/DDBJ databases">
        <title>Genome sequencing of Photobacterium gaetbulicola AD005a.</title>
        <authorList>
            <person name="Adrian T.G.S."/>
            <person name="Chan K.G."/>
        </authorList>
    </citation>
    <scope>NUCLEOTIDE SEQUENCE [LARGE SCALE GENOMIC DNA]</scope>
    <source>
        <strain evidence="2 3">AD005a</strain>
    </source>
</reference>
<evidence type="ECO:0000313" key="3">
    <source>
        <dbReference type="Proteomes" id="UP000031278"/>
    </source>
</evidence>